<keyword evidence="5 11" id="KW-0812">Transmembrane</keyword>
<keyword evidence="14" id="KW-1185">Reference proteome</keyword>
<comment type="similarity">
    <text evidence="3">Belongs to the peptidase M50B family.</text>
</comment>
<dbReference type="CDD" id="cd06163">
    <property type="entry name" value="S2P-M50_PDZ_RseP-like"/>
    <property type="match status" value="2"/>
</dbReference>
<evidence type="ECO:0000256" key="8">
    <source>
        <dbReference type="ARBA" id="ARBA00022989"/>
    </source>
</evidence>
<keyword evidence="9" id="KW-0482">Metalloprotease</keyword>
<dbReference type="InterPro" id="IPR008915">
    <property type="entry name" value="Peptidase_M50"/>
</dbReference>
<dbReference type="AlphaFoldDB" id="A0A397S1E9"/>
<feature type="transmembrane region" description="Helical" evidence="11">
    <location>
        <begin position="472"/>
        <end position="497"/>
    </location>
</feature>
<dbReference type="PANTHER" id="PTHR42837">
    <property type="entry name" value="REGULATOR OF SIGMA-E PROTEASE RSEP"/>
    <property type="match status" value="1"/>
</dbReference>
<evidence type="ECO:0000259" key="12">
    <source>
        <dbReference type="Pfam" id="PF02163"/>
    </source>
</evidence>
<keyword evidence="6" id="KW-0378">Hydrolase</keyword>
<comment type="caution">
    <text evidence="13">The sequence shown here is derived from an EMBL/GenBank/DDBJ whole genome shotgun (WGS) entry which is preliminary data.</text>
</comment>
<dbReference type="PANTHER" id="PTHR42837:SF2">
    <property type="entry name" value="MEMBRANE METALLOPROTEASE ARASP2, CHLOROPLASTIC-RELATED"/>
    <property type="match status" value="1"/>
</dbReference>
<keyword evidence="4 13" id="KW-0645">Protease</keyword>
<feature type="transmembrane region" description="Helical" evidence="11">
    <location>
        <begin position="527"/>
        <end position="545"/>
    </location>
</feature>
<keyword evidence="7" id="KW-0862">Zinc</keyword>
<keyword evidence="8 11" id="KW-1133">Transmembrane helix</keyword>
<evidence type="ECO:0000313" key="14">
    <source>
        <dbReference type="Proteomes" id="UP000266506"/>
    </source>
</evidence>
<dbReference type="Proteomes" id="UP000266506">
    <property type="component" value="Unassembled WGS sequence"/>
</dbReference>
<dbReference type="InParanoid" id="A0A397S1E9"/>
<evidence type="ECO:0000256" key="3">
    <source>
        <dbReference type="ARBA" id="ARBA00007931"/>
    </source>
</evidence>
<comment type="subcellular location">
    <subcellularLocation>
        <location evidence="2">Membrane</location>
        <topology evidence="2">Multi-pass membrane protein</topology>
    </subcellularLocation>
</comment>
<feature type="transmembrane region" description="Helical" evidence="11">
    <location>
        <begin position="6"/>
        <end position="28"/>
    </location>
</feature>
<evidence type="ECO:0000256" key="2">
    <source>
        <dbReference type="ARBA" id="ARBA00004141"/>
    </source>
</evidence>
<accession>A0A397S1E9</accession>
<reference evidence="13 14" key="1">
    <citation type="submission" date="2018-08" db="EMBL/GenBank/DDBJ databases">
        <title>Genomic Encyclopedia of Archaeal and Bacterial Type Strains, Phase II (KMG-II): from individual species to whole genera.</title>
        <authorList>
            <person name="Goeker M."/>
        </authorList>
    </citation>
    <scope>NUCLEOTIDE SEQUENCE [LARGE SCALE GENOMIC DNA]</scope>
    <source>
        <strain evidence="13 14">ATCC 27112</strain>
    </source>
</reference>
<dbReference type="Gene3D" id="2.30.42.10">
    <property type="match status" value="1"/>
</dbReference>
<evidence type="ECO:0000256" key="6">
    <source>
        <dbReference type="ARBA" id="ARBA00022801"/>
    </source>
</evidence>
<dbReference type="OrthoDB" id="9782003at2"/>
<evidence type="ECO:0000313" key="13">
    <source>
        <dbReference type="EMBL" id="RIA78519.1"/>
    </source>
</evidence>
<evidence type="ECO:0000256" key="5">
    <source>
        <dbReference type="ARBA" id="ARBA00022692"/>
    </source>
</evidence>
<gene>
    <name evidence="13" type="ORF">EI71_00080</name>
</gene>
<comment type="cofactor">
    <cofactor evidence="1">
        <name>Zn(2+)</name>
        <dbReference type="ChEBI" id="CHEBI:29105"/>
    </cofactor>
</comment>
<evidence type="ECO:0000256" key="9">
    <source>
        <dbReference type="ARBA" id="ARBA00023049"/>
    </source>
</evidence>
<evidence type="ECO:0000256" key="4">
    <source>
        <dbReference type="ARBA" id="ARBA00022670"/>
    </source>
</evidence>
<dbReference type="FunCoup" id="A0A397S1E9">
    <property type="interactions" value="320"/>
</dbReference>
<dbReference type="RefSeq" id="WP_119015263.1">
    <property type="nucleotide sequence ID" value="NZ_QXEV01000001.1"/>
</dbReference>
<evidence type="ECO:0000256" key="1">
    <source>
        <dbReference type="ARBA" id="ARBA00001947"/>
    </source>
</evidence>
<dbReference type="GO" id="GO:0016020">
    <property type="term" value="C:membrane"/>
    <property type="evidence" value="ECO:0007669"/>
    <property type="project" value="UniProtKB-SubCell"/>
</dbReference>
<protein>
    <submittedName>
        <fullName evidence="13">Regulator of sigma E protease</fullName>
    </submittedName>
</protein>
<keyword evidence="10 11" id="KW-0472">Membrane</keyword>
<name>A0A397S1E9_9MOLU</name>
<dbReference type="GO" id="GO:0004222">
    <property type="term" value="F:metalloendopeptidase activity"/>
    <property type="evidence" value="ECO:0007669"/>
    <property type="project" value="InterPro"/>
</dbReference>
<feature type="domain" description="Peptidase M50" evidence="12">
    <location>
        <begin position="17"/>
        <end position="539"/>
    </location>
</feature>
<feature type="transmembrane region" description="Helical" evidence="11">
    <location>
        <begin position="182"/>
        <end position="205"/>
    </location>
</feature>
<dbReference type="SUPFAM" id="SSF50156">
    <property type="entry name" value="PDZ domain-like"/>
    <property type="match status" value="1"/>
</dbReference>
<dbReference type="InterPro" id="IPR004387">
    <property type="entry name" value="Pept_M50_Zn"/>
</dbReference>
<dbReference type="Pfam" id="PF02163">
    <property type="entry name" value="Peptidase_M50"/>
    <property type="match status" value="1"/>
</dbReference>
<sequence>MFLELTGFPLIIVAIVAFIIILGVIICLHEAGHFFVAKKCGVLCHDFSIGMGPAIYKKKGKETSFSVRAIPIGGFVSMAGEEATDELTKIGSKIGLNLVDDIVTEIILDDKADAMVRGEISDKELEGKDGKDLYITLTDDMGEPHYYQVSETAKYVFEKNEVLQLAPYHRTFDSKKIWQRMLILFAGPFMNFVLAFFLYLIIAFATGVPNYGSNRIGSVSSEYPAGAYLVSGDTITGINGVTVSSWTEFETEMAKLYQGYGTTVNITYIHENETKNATMETYNSIVSIGLTNFGAKSLVLSKIPSTEIDGLEVGRISIRYKGETGTIAKGDYLTKVSIDGTVYTIESWSQLIKLFKELNVTTSVDVRFEYYHKGENDTYTLVSLEECKSIEPYTDELLENQRIEKIAQYIGVSPEYHFSFFECIGSAANNFWKDFTLIFRTLGILIAPSSVRQVGVSDLSSVVGIFDMVKQYIGAGFLPLLSLTALLSVNIGVMNLLPIPALDGGRIVFLIIEAITGKKVPKKIENIINLVFMGLLLILFVFITYNDILRLIH</sequence>
<dbReference type="NCBIfam" id="TIGR00054">
    <property type="entry name" value="RIP metalloprotease RseP"/>
    <property type="match status" value="1"/>
</dbReference>
<proteinExistence type="inferred from homology"/>
<dbReference type="GO" id="GO:0006508">
    <property type="term" value="P:proteolysis"/>
    <property type="evidence" value="ECO:0007669"/>
    <property type="project" value="UniProtKB-KW"/>
</dbReference>
<evidence type="ECO:0000256" key="11">
    <source>
        <dbReference type="SAM" id="Phobius"/>
    </source>
</evidence>
<dbReference type="EMBL" id="QXEV01000001">
    <property type="protein sequence ID" value="RIA78519.1"/>
    <property type="molecule type" value="Genomic_DNA"/>
</dbReference>
<dbReference type="InterPro" id="IPR036034">
    <property type="entry name" value="PDZ_sf"/>
</dbReference>
<organism evidence="13 14">
    <name type="scientific">Anaeroplasma bactoclasticum</name>
    <dbReference type="NCBI Taxonomy" id="2088"/>
    <lineage>
        <taxon>Bacteria</taxon>
        <taxon>Bacillati</taxon>
        <taxon>Mycoplasmatota</taxon>
        <taxon>Mollicutes</taxon>
        <taxon>Anaeroplasmatales</taxon>
        <taxon>Anaeroplasmataceae</taxon>
        <taxon>Anaeroplasma</taxon>
    </lineage>
</organism>
<evidence type="ECO:0000256" key="7">
    <source>
        <dbReference type="ARBA" id="ARBA00022833"/>
    </source>
</evidence>
<evidence type="ECO:0000256" key="10">
    <source>
        <dbReference type="ARBA" id="ARBA00023136"/>
    </source>
</evidence>